<keyword evidence="6" id="KW-1185">Reference proteome</keyword>
<keyword evidence="2" id="KW-0175">Coiled coil</keyword>
<feature type="compositionally biased region" description="Polar residues" evidence="3">
    <location>
        <begin position="338"/>
        <end position="365"/>
    </location>
</feature>
<feature type="compositionally biased region" description="Polar residues" evidence="3">
    <location>
        <begin position="1048"/>
        <end position="1063"/>
    </location>
</feature>
<feature type="compositionally biased region" description="Basic and acidic residues" evidence="3">
    <location>
        <begin position="179"/>
        <end position="208"/>
    </location>
</feature>
<dbReference type="Proteomes" id="UP000237000">
    <property type="component" value="Unassembled WGS sequence"/>
</dbReference>
<dbReference type="Pfam" id="PF02179">
    <property type="entry name" value="BAG"/>
    <property type="match status" value="1"/>
</dbReference>
<dbReference type="InterPro" id="IPR003103">
    <property type="entry name" value="BAG_domain"/>
</dbReference>
<dbReference type="FunFam" id="1.20.58.120:FF:000010">
    <property type="entry name" value="BAG family molecular chaperone regulator 6"/>
    <property type="match status" value="1"/>
</dbReference>
<organism evidence="5 6">
    <name type="scientific">Trema orientale</name>
    <name type="common">Charcoal tree</name>
    <name type="synonym">Celtis orientalis</name>
    <dbReference type="NCBI Taxonomy" id="63057"/>
    <lineage>
        <taxon>Eukaryota</taxon>
        <taxon>Viridiplantae</taxon>
        <taxon>Streptophyta</taxon>
        <taxon>Embryophyta</taxon>
        <taxon>Tracheophyta</taxon>
        <taxon>Spermatophyta</taxon>
        <taxon>Magnoliopsida</taxon>
        <taxon>eudicotyledons</taxon>
        <taxon>Gunneridae</taxon>
        <taxon>Pentapetalae</taxon>
        <taxon>rosids</taxon>
        <taxon>fabids</taxon>
        <taxon>Rosales</taxon>
        <taxon>Cannabaceae</taxon>
        <taxon>Trema</taxon>
    </lineage>
</organism>
<evidence type="ECO:0000313" key="5">
    <source>
        <dbReference type="EMBL" id="PON56799.1"/>
    </source>
</evidence>
<feature type="compositionally biased region" description="Basic and acidic residues" evidence="3">
    <location>
        <begin position="818"/>
        <end position="832"/>
    </location>
</feature>
<evidence type="ECO:0000256" key="1">
    <source>
        <dbReference type="ARBA" id="ARBA00023186"/>
    </source>
</evidence>
<name>A0A2P5C6Y3_TREOI</name>
<feature type="compositionally biased region" description="Basic and acidic residues" evidence="3">
    <location>
        <begin position="510"/>
        <end position="528"/>
    </location>
</feature>
<dbReference type="PROSITE" id="PS50096">
    <property type="entry name" value="IQ"/>
    <property type="match status" value="1"/>
</dbReference>
<dbReference type="PANTHER" id="PTHR33322">
    <property type="entry name" value="BAG DOMAIN CONTAINING PROTEIN, EXPRESSED"/>
    <property type="match status" value="1"/>
</dbReference>
<feature type="compositionally biased region" description="Basic and acidic residues" evidence="3">
    <location>
        <begin position="693"/>
        <end position="711"/>
    </location>
</feature>
<reference evidence="6" key="1">
    <citation type="submission" date="2016-06" db="EMBL/GenBank/DDBJ databases">
        <title>Parallel loss of symbiosis genes in relatives of nitrogen-fixing non-legume Parasponia.</title>
        <authorList>
            <person name="Van Velzen R."/>
            <person name="Holmer R."/>
            <person name="Bu F."/>
            <person name="Rutten L."/>
            <person name="Van Zeijl A."/>
            <person name="Liu W."/>
            <person name="Santuari L."/>
            <person name="Cao Q."/>
            <person name="Sharma T."/>
            <person name="Shen D."/>
            <person name="Roswanjaya Y."/>
            <person name="Wardhani T."/>
            <person name="Kalhor M.S."/>
            <person name="Jansen J."/>
            <person name="Van den Hoogen J."/>
            <person name="Gungor B."/>
            <person name="Hartog M."/>
            <person name="Hontelez J."/>
            <person name="Verver J."/>
            <person name="Yang W.-C."/>
            <person name="Schijlen E."/>
            <person name="Repin R."/>
            <person name="Schilthuizen M."/>
            <person name="Schranz E."/>
            <person name="Heidstra R."/>
            <person name="Miyata K."/>
            <person name="Fedorova E."/>
            <person name="Kohlen W."/>
            <person name="Bisseling T."/>
            <person name="Smit S."/>
            <person name="Geurts R."/>
        </authorList>
    </citation>
    <scope>NUCLEOTIDE SEQUENCE [LARGE SCALE GENOMIC DNA]</scope>
    <source>
        <strain evidence="6">cv. RG33-2</strain>
    </source>
</reference>
<evidence type="ECO:0000259" key="4">
    <source>
        <dbReference type="PROSITE" id="PS51035"/>
    </source>
</evidence>
<dbReference type="PANTHER" id="PTHR33322:SF16">
    <property type="entry name" value="BAG FAMILY MOLECULAR CHAPERONE REGULATOR 6"/>
    <property type="match status" value="1"/>
</dbReference>
<feature type="domain" description="BAG" evidence="4">
    <location>
        <begin position="596"/>
        <end position="673"/>
    </location>
</feature>
<dbReference type="GO" id="GO:0051087">
    <property type="term" value="F:protein-folding chaperone binding"/>
    <property type="evidence" value="ECO:0007669"/>
    <property type="project" value="InterPro"/>
</dbReference>
<gene>
    <name evidence="5" type="ORF">TorRG33x02_295600</name>
</gene>
<feature type="compositionally biased region" description="Basic and acidic residues" evidence="3">
    <location>
        <begin position="937"/>
        <end position="952"/>
    </location>
</feature>
<dbReference type="FunCoup" id="A0A2P5C6Y3">
    <property type="interactions" value="81"/>
</dbReference>
<comment type="caution">
    <text evidence="5">The sequence shown here is derived from an EMBL/GenBank/DDBJ whole genome shotgun (WGS) entry which is preliminary data.</text>
</comment>
<feature type="compositionally biased region" description="Basic and acidic residues" evidence="3">
    <location>
        <begin position="546"/>
        <end position="565"/>
    </location>
</feature>
<dbReference type="InterPro" id="IPR040400">
    <property type="entry name" value="BAG5/6/7/8"/>
</dbReference>
<dbReference type="SMART" id="SM00264">
    <property type="entry name" value="BAG"/>
    <property type="match status" value="1"/>
</dbReference>
<feature type="compositionally biased region" description="Pro residues" evidence="3">
    <location>
        <begin position="402"/>
        <end position="412"/>
    </location>
</feature>
<feature type="region of interest" description="Disordered" evidence="3">
    <location>
        <begin position="1121"/>
        <end position="1153"/>
    </location>
</feature>
<dbReference type="AlphaFoldDB" id="A0A2P5C6Y3"/>
<feature type="region of interest" description="Disordered" evidence="3">
    <location>
        <begin position="291"/>
        <end position="565"/>
    </location>
</feature>
<proteinExistence type="predicted"/>
<dbReference type="STRING" id="63057.A0A2P5C6Y3"/>
<feature type="compositionally biased region" description="Basic and acidic residues" evidence="3">
    <location>
        <begin position="452"/>
        <end position="495"/>
    </location>
</feature>
<feature type="region of interest" description="Disordered" evidence="3">
    <location>
        <begin position="1031"/>
        <end position="1081"/>
    </location>
</feature>
<feature type="region of interest" description="Disordered" evidence="3">
    <location>
        <begin position="693"/>
        <end position="732"/>
    </location>
</feature>
<accession>A0A2P5C6Y3</accession>
<feature type="region of interest" description="Disordered" evidence="3">
    <location>
        <begin position="179"/>
        <end position="211"/>
    </location>
</feature>
<feature type="compositionally biased region" description="Basic residues" evidence="3">
    <location>
        <begin position="1123"/>
        <end position="1136"/>
    </location>
</feature>
<dbReference type="GO" id="GO:0009506">
    <property type="term" value="C:plasmodesma"/>
    <property type="evidence" value="ECO:0007669"/>
    <property type="project" value="TreeGrafter"/>
</dbReference>
<feature type="compositionally biased region" description="Basic and acidic residues" evidence="3">
    <location>
        <begin position="374"/>
        <end position="388"/>
    </location>
</feature>
<feature type="coiled-coil region" evidence="2">
    <location>
        <begin position="597"/>
        <end position="624"/>
    </location>
</feature>
<dbReference type="Gene3D" id="1.20.58.120">
    <property type="entry name" value="BAG domain"/>
    <property type="match status" value="1"/>
</dbReference>
<feature type="compositionally biased region" description="Basic and acidic residues" evidence="3">
    <location>
        <begin position="1031"/>
        <end position="1047"/>
    </location>
</feature>
<dbReference type="EMBL" id="JXTC01000405">
    <property type="protein sequence ID" value="PON56799.1"/>
    <property type="molecule type" value="Genomic_DNA"/>
</dbReference>
<evidence type="ECO:0000256" key="3">
    <source>
        <dbReference type="SAM" id="MobiDB-lite"/>
    </source>
</evidence>
<sequence length="1153" mass="130124">MMPVHRHMDSYPHQRNQTGYRAFPAYTQVDPTKSPMVYEPWPYNGSYGYPAPFHSCCSHGNFPGFHACRPSYPQPMPSPVHCYGGYPTPYPEAYPVSYVPRPHYSMEMPRYEYDKNTPWSYHCCGCPNHPCHQKGDMGLKIEEQEPDVVEKKGNDSLVPAPMKQYPYPVVWIPQERLREQRKPPDEAKVVEHESVPRKTKPVERKNSQEQEQNIWNGWFPLDADRLRHLMTGGDEKRTRDQKNEEQKKPVIWMPYESEAEDQGGHMDKKDVIANQEQKSEDQMRQFPFPIFWMPSQDRRQEEVGGKDSKEVNGSPKFVENQPFTFKFVPVRQIGGDNGTNSKFSEENLASQNGTEVGDNSATQKNIPVKQIDQPCKEVKKSEDNEKKSLTSKPSGTNGKRQSPPPPESPKLPPVCLRVDPVPRKKNGNGSSRSPSPPSAKERSAKNSNEMKVSQDSKLHESTPSESKKVEPKKREPKEIMVIQKTDHRSNVEHQSDWVPVHSPTQPNADVSEKLNSEKPSNDGDECHLMEAAAAREVGTTTDEMEERNKAKDSDESGDVRKLEKKTLSDVEAAVRIQSAYRGFNIRRSEPLKKLKQIAEVREQMADVRNRVQALESSSDAQKDEKQKAVIGETIMRLLLKLDTLQGLLPSLRDIRKSLAKELVTLQEKLDSLIIQKSEEPKSEMCPVEPVEEFVSKAENDESELNKEKLKETGGSGSSDDISKSSHGVTECAQDQLLESVEAVDRFKGEESLLSASDDTVLPLLSEGESQLSMAMDPKEPDSEAIMEHKDEVRDKVVPEDSIVELTRTQGENNVPELKQADEVPLNEDKNDSNVRVNSFEAVDATYVDDNKETISEALTLEVIDYENGKSEKDERVEMEDKADEFMATHRNLEMNELAELPLGAIDDDPVSAAEMVSHGDHSGKVNECQITTDTTPSEDKTPNEVLEEKPIDETNESVEVGSEENKESLQQLISLGEEGAQNILNGDECISANTAGPKEMLVEKNEKEDKEDLSLVITDEGIKETREMKVEAGEHSEFAVDQKKNDMSYESETTNDQVSSEMHAQQGAEREEREMVGSQNEKLLIEENEKLREMMEKLIEAGKQQLNVISSLNGRVKDLEKKLSKRRKLRTRHNRGSPRGCGSSRVKCPNVPV</sequence>
<evidence type="ECO:0000256" key="2">
    <source>
        <dbReference type="SAM" id="Coils"/>
    </source>
</evidence>
<protein>
    <submittedName>
        <fullName evidence="5">IQ motif, EF-hand binding site</fullName>
    </submittedName>
</protein>
<feature type="compositionally biased region" description="Basic and acidic residues" evidence="3">
    <location>
        <begin position="296"/>
        <end position="310"/>
    </location>
</feature>
<evidence type="ECO:0000313" key="6">
    <source>
        <dbReference type="Proteomes" id="UP000237000"/>
    </source>
</evidence>
<keyword evidence="1" id="KW-0143">Chaperone</keyword>
<dbReference type="GO" id="GO:0006457">
    <property type="term" value="P:protein folding"/>
    <property type="evidence" value="ECO:0007669"/>
    <property type="project" value="TreeGrafter"/>
</dbReference>
<feature type="compositionally biased region" description="Polar residues" evidence="3">
    <location>
        <begin position="390"/>
        <end position="400"/>
    </location>
</feature>
<dbReference type="InterPro" id="IPR036533">
    <property type="entry name" value="BAG_dom_sf"/>
</dbReference>
<dbReference type="PROSITE" id="PS51035">
    <property type="entry name" value="BAG"/>
    <property type="match status" value="1"/>
</dbReference>
<dbReference type="OrthoDB" id="787121at2759"/>
<feature type="region of interest" description="Disordered" evidence="3">
    <location>
        <begin position="914"/>
        <end position="967"/>
    </location>
</feature>
<dbReference type="SUPFAM" id="SSF63491">
    <property type="entry name" value="BAG domain"/>
    <property type="match status" value="1"/>
</dbReference>
<dbReference type="InParanoid" id="A0A2P5C6Y3"/>
<feature type="region of interest" description="Disordered" evidence="3">
    <location>
        <begin position="805"/>
        <end position="834"/>
    </location>
</feature>